<sequence>MNISMGFSCEDDYDANESEVPLIDESRDARYRLGMDWHHLEVEVDMDFWPVEHPMEPPDEDQPVKCPMPDSSVINCEKRISYEQEGGVNEKRFGESLRKRAEATVPAAVNRQRVVAVDAEPPVRAVRKRHHTLTRGDYIMTPTMRMAPVPPLPNQNITIFQMLQQFDKFESE</sequence>
<proteinExistence type="predicted"/>
<name>A0A8J4W1C4_9ROSI</name>
<comment type="caution">
    <text evidence="1">The sequence shown here is derived from an EMBL/GenBank/DDBJ whole genome shotgun (WGS) entry which is preliminary data.</text>
</comment>
<dbReference type="EMBL" id="JRKL02001067">
    <property type="protein sequence ID" value="KAF3966266.1"/>
    <property type="molecule type" value="Genomic_DNA"/>
</dbReference>
<protein>
    <submittedName>
        <fullName evidence="1">Uncharacterized protein</fullName>
    </submittedName>
</protein>
<accession>A0A8J4W1C4</accession>
<evidence type="ECO:0000313" key="1">
    <source>
        <dbReference type="EMBL" id="KAF3966266.1"/>
    </source>
</evidence>
<keyword evidence="2" id="KW-1185">Reference proteome</keyword>
<gene>
    <name evidence="1" type="ORF">CMV_009618</name>
</gene>
<dbReference type="OrthoDB" id="1269099at2759"/>
<dbReference type="AlphaFoldDB" id="A0A8J4W1C4"/>
<dbReference type="PANTHER" id="PTHR34196:SF4">
    <property type="entry name" value="OS06G0208200 PROTEIN"/>
    <property type="match status" value="1"/>
</dbReference>
<dbReference type="Proteomes" id="UP000737018">
    <property type="component" value="Unassembled WGS sequence"/>
</dbReference>
<evidence type="ECO:0000313" key="2">
    <source>
        <dbReference type="Proteomes" id="UP000737018"/>
    </source>
</evidence>
<reference evidence="1" key="1">
    <citation type="submission" date="2020-03" db="EMBL/GenBank/DDBJ databases">
        <title>Castanea mollissima Vanexum genome sequencing.</title>
        <authorList>
            <person name="Staton M."/>
        </authorList>
    </citation>
    <scope>NUCLEOTIDE SEQUENCE</scope>
    <source>
        <tissue evidence="1">Leaf</tissue>
    </source>
</reference>
<dbReference type="PANTHER" id="PTHR34196">
    <property type="entry name" value="OS02G0697700 PROTEIN"/>
    <property type="match status" value="1"/>
</dbReference>
<organism evidence="1 2">
    <name type="scientific">Castanea mollissima</name>
    <name type="common">Chinese chestnut</name>
    <dbReference type="NCBI Taxonomy" id="60419"/>
    <lineage>
        <taxon>Eukaryota</taxon>
        <taxon>Viridiplantae</taxon>
        <taxon>Streptophyta</taxon>
        <taxon>Embryophyta</taxon>
        <taxon>Tracheophyta</taxon>
        <taxon>Spermatophyta</taxon>
        <taxon>Magnoliopsida</taxon>
        <taxon>eudicotyledons</taxon>
        <taxon>Gunneridae</taxon>
        <taxon>Pentapetalae</taxon>
        <taxon>rosids</taxon>
        <taxon>fabids</taxon>
        <taxon>Fagales</taxon>
        <taxon>Fagaceae</taxon>
        <taxon>Castanea</taxon>
    </lineage>
</organism>